<dbReference type="NCBIfam" id="TIGR02532">
    <property type="entry name" value="IV_pilin_GFxxxE"/>
    <property type="match status" value="1"/>
</dbReference>
<evidence type="ECO:0000256" key="1">
    <source>
        <dbReference type="SAM" id="Phobius"/>
    </source>
</evidence>
<accession>B2A7F2</accession>
<dbReference type="AlphaFoldDB" id="B2A7F2"/>
<dbReference type="eggNOG" id="COG2165">
    <property type="taxonomic scope" value="Bacteria"/>
</dbReference>
<dbReference type="InterPro" id="IPR045584">
    <property type="entry name" value="Pilin-like"/>
</dbReference>
<reference evidence="2 3" key="2">
    <citation type="journal article" date="2011" name="J. Bacteriol.">
        <title>Complete genome sequence of the anaerobic, halophilic alkalithermophile Natranaerobius thermophilus JW/NM-WN-LF.</title>
        <authorList>
            <person name="Zhao B."/>
            <person name="Mesbah N.M."/>
            <person name="Dalin E."/>
            <person name="Goodwin L."/>
            <person name="Nolan M."/>
            <person name="Pitluck S."/>
            <person name="Chertkov O."/>
            <person name="Brettin T.S."/>
            <person name="Han J."/>
            <person name="Larimer F.W."/>
            <person name="Land M.L."/>
            <person name="Hauser L."/>
            <person name="Kyrpides N."/>
            <person name="Wiegel J."/>
        </authorList>
    </citation>
    <scope>NUCLEOTIDE SEQUENCE [LARGE SCALE GENOMIC DNA]</scope>
    <source>
        <strain evidence="3">ATCC BAA-1301 / DSM 18059 / JW/NM-WN-LF</strain>
    </source>
</reference>
<keyword evidence="1" id="KW-0812">Transmembrane</keyword>
<sequence>MKGVVDTLFQLKMITDKLKKEDGFTLIELLAVVAIIGILVALVSPNVMNAIGEAESEAEKAEKQIVKNAARTAYMLEDEDWEEKIGNYIDGDLTQLDSDDEVTIDTVEDEETIEIKSDWVADTN</sequence>
<dbReference type="Gene3D" id="3.30.700.10">
    <property type="entry name" value="Glycoprotein, Type 4 Pilin"/>
    <property type="match status" value="1"/>
</dbReference>
<dbReference type="HOGENOM" id="CLU_091705_7_3_9"/>
<dbReference type="InParanoid" id="B2A7F2"/>
<dbReference type="SUPFAM" id="SSF54523">
    <property type="entry name" value="Pili subunits"/>
    <property type="match status" value="1"/>
</dbReference>
<name>B2A7F2_NATTJ</name>
<gene>
    <name evidence="2" type="ordered locus">Nther_2094</name>
</gene>
<feature type="transmembrane region" description="Helical" evidence="1">
    <location>
        <begin position="23"/>
        <end position="43"/>
    </location>
</feature>
<dbReference type="Pfam" id="PF07963">
    <property type="entry name" value="N_methyl"/>
    <property type="match status" value="1"/>
</dbReference>
<proteinExistence type="predicted"/>
<keyword evidence="1" id="KW-1133">Transmembrane helix</keyword>
<evidence type="ECO:0000313" key="2">
    <source>
        <dbReference type="EMBL" id="ACB85661.1"/>
    </source>
</evidence>
<keyword evidence="3" id="KW-1185">Reference proteome</keyword>
<dbReference type="InterPro" id="IPR012902">
    <property type="entry name" value="N_methyl_site"/>
</dbReference>
<evidence type="ECO:0000313" key="3">
    <source>
        <dbReference type="Proteomes" id="UP000001683"/>
    </source>
</evidence>
<dbReference type="EMBL" id="CP001034">
    <property type="protein sequence ID" value="ACB85661.1"/>
    <property type="molecule type" value="Genomic_DNA"/>
</dbReference>
<dbReference type="STRING" id="457570.Nther_2094"/>
<keyword evidence="1" id="KW-0472">Membrane</keyword>
<protein>
    <recommendedName>
        <fullName evidence="4">Prepilin-type N-terminal cleavage/methylation domain-containing protein</fullName>
    </recommendedName>
</protein>
<dbReference type="Proteomes" id="UP000001683">
    <property type="component" value="Chromosome"/>
</dbReference>
<reference evidence="2 3" key="1">
    <citation type="submission" date="2008-04" db="EMBL/GenBank/DDBJ databases">
        <title>Complete sequence of chromosome of Natranaerobius thermophilus JW/NM-WN-LF.</title>
        <authorList>
            <consortium name="US DOE Joint Genome Institute"/>
            <person name="Copeland A."/>
            <person name="Lucas S."/>
            <person name="Lapidus A."/>
            <person name="Glavina del Rio T."/>
            <person name="Dalin E."/>
            <person name="Tice H."/>
            <person name="Bruce D."/>
            <person name="Goodwin L."/>
            <person name="Pitluck S."/>
            <person name="Chertkov O."/>
            <person name="Brettin T."/>
            <person name="Detter J.C."/>
            <person name="Han C."/>
            <person name="Kuske C.R."/>
            <person name="Schmutz J."/>
            <person name="Larimer F."/>
            <person name="Land M."/>
            <person name="Hauser L."/>
            <person name="Kyrpides N."/>
            <person name="Lykidis A."/>
            <person name="Mesbah N.M."/>
            <person name="Wiegel J."/>
        </authorList>
    </citation>
    <scope>NUCLEOTIDE SEQUENCE [LARGE SCALE GENOMIC DNA]</scope>
    <source>
        <strain evidence="3">ATCC BAA-1301 / DSM 18059 / JW/NM-WN-LF</strain>
    </source>
</reference>
<dbReference type="KEGG" id="nth:Nther_2094"/>
<evidence type="ECO:0008006" key="4">
    <source>
        <dbReference type="Google" id="ProtNLM"/>
    </source>
</evidence>
<organism evidence="2 3">
    <name type="scientific">Natranaerobius thermophilus (strain ATCC BAA-1301 / DSM 18059 / JW/NM-WN-LF)</name>
    <dbReference type="NCBI Taxonomy" id="457570"/>
    <lineage>
        <taxon>Bacteria</taxon>
        <taxon>Bacillati</taxon>
        <taxon>Bacillota</taxon>
        <taxon>Clostridia</taxon>
        <taxon>Natranaerobiales</taxon>
        <taxon>Natranaerobiaceae</taxon>
        <taxon>Natranaerobius</taxon>
    </lineage>
</organism>